<dbReference type="Proteomes" id="UP000323410">
    <property type="component" value="Unassembled WGS sequence"/>
</dbReference>
<dbReference type="GO" id="GO:0008654">
    <property type="term" value="P:phospholipid biosynthetic process"/>
    <property type="evidence" value="ECO:0007669"/>
    <property type="project" value="InterPro"/>
</dbReference>
<keyword evidence="3" id="KW-1185">Reference proteome</keyword>
<feature type="transmembrane region" description="Helical" evidence="1">
    <location>
        <begin position="125"/>
        <end position="146"/>
    </location>
</feature>
<name>A0A5D0XSJ4_9MICC</name>
<dbReference type="RefSeq" id="WP_148600282.1">
    <property type="nucleotide sequence ID" value="NZ_VSLD01000002.1"/>
</dbReference>
<feature type="transmembrane region" description="Helical" evidence="1">
    <location>
        <begin position="36"/>
        <end position="61"/>
    </location>
</feature>
<keyword evidence="1" id="KW-0472">Membrane</keyword>
<evidence type="ECO:0000256" key="1">
    <source>
        <dbReference type="SAM" id="Phobius"/>
    </source>
</evidence>
<reference evidence="2 3" key="1">
    <citation type="submission" date="2019-08" db="EMBL/GenBank/DDBJ databases">
        <title>Genone of Arthrobacter echini P9.</title>
        <authorList>
            <person name="Bowman J.P."/>
        </authorList>
    </citation>
    <scope>NUCLEOTIDE SEQUENCE [LARGE SCALE GENOMIC DNA]</scope>
    <source>
        <strain evidence="2 3">P9</strain>
    </source>
</reference>
<proteinExistence type="predicted"/>
<dbReference type="EMBL" id="VSLD01000002">
    <property type="protein sequence ID" value="TYC99460.1"/>
    <property type="molecule type" value="Genomic_DNA"/>
</dbReference>
<dbReference type="Pfam" id="PF01066">
    <property type="entry name" value="CDP-OH_P_transf"/>
    <property type="match status" value="1"/>
</dbReference>
<evidence type="ECO:0000313" key="2">
    <source>
        <dbReference type="EMBL" id="TYC99460.1"/>
    </source>
</evidence>
<dbReference type="Gene3D" id="1.20.120.1760">
    <property type="match status" value="1"/>
</dbReference>
<feature type="transmembrane region" description="Helical" evidence="1">
    <location>
        <begin position="184"/>
        <end position="205"/>
    </location>
</feature>
<keyword evidence="1" id="KW-1133">Transmembrane helix</keyword>
<dbReference type="GO" id="GO:0016020">
    <property type="term" value="C:membrane"/>
    <property type="evidence" value="ECO:0007669"/>
    <property type="project" value="InterPro"/>
</dbReference>
<accession>A0A5D0XSJ4</accession>
<dbReference type="InterPro" id="IPR043130">
    <property type="entry name" value="CDP-OH_PTrfase_TM_dom"/>
</dbReference>
<dbReference type="OrthoDB" id="9790577at2"/>
<keyword evidence="2" id="KW-0808">Transferase</keyword>
<keyword evidence="1" id="KW-0812">Transmembrane</keyword>
<comment type="caution">
    <text evidence="2">The sequence shown here is derived from an EMBL/GenBank/DDBJ whole genome shotgun (WGS) entry which is preliminary data.</text>
</comment>
<dbReference type="InterPro" id="IPR000462">
    <property type="entry name" value="CDP-OH_P_trans"/>
</dbReference>
<protein>
    <submittedName>
        <fullName evidence="2">CDP-alcohol phosphatidyltransferase family protein</fullName>
    </submittedName>
</protein>
<organism evidence="2 3">
    <name type="scientific">Arthrobacter echini</name>
    <dbReference type="NCBI Taxonomy" id="1529066"/>
    <lineage>
        <taxon>Bacteria</taxon>
        <taxon>Bacillati</taxon>
        <taxon>Actinomycetota</taxon>
        <taxon>Actinomycetes</taxon>
        <taxon>Micrococcales</taxon>
        <taxon>Micrococcaceae</taxon>
        <taxon>Arthrobacter</taxon>
    </lineage>
</organism>
<gene>
    <name evidence="2" type="ORF">FQ377_05675</name>
</gene>
<dbReference type="GO" id="GO:0016780">
    <property type="term" value="F:phosphotransferase activity, for other substituted phosphate groups"/>
    <property type="evidence" value="ECO:0007669"/>
    <property type="project" value="InterPro"/>
</dbReference>
<sequence length="217" mass="22836">MFDSRLRPLLAPLLDRAAAAVDVHWITPNRLTGVNLVLGLASAVLAATGSWLPALGAWLLCRLADGVDGPLARRRATRGPSPRSGADTGQGGFWDISADFAVYGATVIGVAIGAAAGYGAPWLPFLVVLFAYYLNGSVFLAFSSIAERTGRRIDDGRSLSFLGGLAEGAETVLVHSLWLLFPFLAWQIAAVWGALVLLSAVHRIIAGYRALGRPAGL</sequence>
<feature type="transmembrane region" description="Helical" evidence="1">
    <location>
        <begin position="100"/>
        <end position="119"/>
    </location>
</feature>
<evidence type="ECO:0000313" key="3">
    <source>
        <dbReference type="Proteomes" id="UP000323410"/>
    </source>
</evidence>
<dbReference type="AlphaFoldDB" id="A0A5D0XSJ4"/>